<dbReference type="RefSeq" id="WP_103052654.1">
    <property type="nucleotide sequence ID" value="NZ_POWF01000008.1"/>
</dbReference>
<protein>
    <submittedName>
        <fullName evidence="1">Polyketide cyclase</fullName>
    </submittedName>
</protein>
<dbReference type="Gene3D" id="3.30.530.20">
    <property type="match status" value="1"/>
</dbReference>
<evidence type="ECO:0000313" key="2">
    <source>
        <dbReference type="Proteomes" id="UP000236641"/>
    </source>
</evidence>
<dbReference type="SUPFAM" id="SSF55961">
    <property type="entry name" value="Bet v1-like"/>
    <property type="match status" value="1"/>
</dbReference>
<sequence>MIFLYIVLGIIALILILAIVAPKSYDVSRSIVINRALPEVFKYLKSIKNQDQWSPWKLKDPNMKQTFTGTDGEIGFISKWEGNKDVGMGEQEIIDVIEEKQVITELRFLKPWKSVSKGYLNVEKVDDNQTKVIWGFAGKNPVPFNIFMLFFNFEKAVGKDFDEGLSRLKQRLEQ</sequence>
<reference evidence="1 2" key="1">
    <citation type="submission" date="2018-01" db="EMBL/GenBank/DDBJ databases">
        <title>The draft genome of Hanstruepera neustonica JCM19743.</title>
        <authorList>
            <person name="He R.-H."/>
            <person name="Du Z.-J."/>
        </authorList>
    </citation>
    <scope>NUCLEOTIDE SEQUENCE [LARGE SCALE GENOMIC DNA]</scope>
    <source>
        <strain evidence="1 2">JCM19743</strain>
    </source>
</reference>
<dbReference type="AlphaFoldDB" id="A0A2K1DWK8"/>
<dbReference type="Proteomes" id="UP000236641">
    <property type="component" value="Unassembled WGS sequence"/>
</dbReference>
<dbReference type="CDD" id="cd07818">
    <property type="entry name" value="SRPBCC_1"/>
    <property type="match status" value="1"/>
</dbReference>
<name>A0A2K1DWK8_9FLAO</name>
<organism evidence="1 2">
    <name type="scientific">Hanstruepera neustonica</name>
    <dbReference type="NCBI Taxonomy" id="1445657"/>
    <lineage>
        <taxon>Bacteria</taxon>
        <taxon>Pseudomonadati</taxon>
        <taxon>Bacteroidota</taxon>
        <taxon>Flavobacteriia</taxon>
        <taxon>Flavobacteriales</taxon>
        <taxon>Flavobacteriaceae</taxon>
        <taxon>Hanstruepera</taxon>
    </lineage>
</organism>
<dbReference type="InterPro" id="IPR019587">
    <property type="entry name" value="Polyketide_cyclase/dehydratase"/>
</dbReference>
<proteinExistence type="predicted"/>
<comment type="caution">
    <text evidence="1">The sequence shown here is derived from an EMBL/GenBank/DDBJ whole genome shotgun (WGS) entry which is preliminary data.</text>
</comment>
<dbReference type="OrthoDB" id="9807923at2"/>
<keyword evidence="2" id="KW-1185">Reference proteome</keyword>
<dbReference type="InterPro" id="IPR023393">
    <property type="entry name" value="START-like_dom_sf"/>
</dbReference>
<dbReference type="EMBL" id="POWF01000008">
    <property type="protein sequence ID" value="PNQ72410.1"/>
    <property type="molecule type" value="Genomic_DNA"/>
</dbReference>
<dbReference type="Pfam" id="PF10604">
    <property type="entry name" value="Polyketide_cyc2"/>
    <property type="match status" value="1"/>
</dbReference>
<gene>
    <name evidence="1" type="ORF">C1T31_11485</name>
</gene>
<accession>A0A2K1DWK8</accession>
<evidence type="ECO:0000313" key="1">
    <source>
        <dbReference type="EMBL" id="PNQ72410.1"/>
    </source>
</evidence>